<feature type="domain" description="RNase H type-1" evidence="10">
    <location>
        <begin position="380"/>
        <end position="449"/>
    </location>
</feature>
<feature type="compositionally biased region" description="Basic and acidic residues" evidence="8">
    <location>
        <begin position="871"/>
        <end position="882"/>
    </location>
</feature>
<evidence type="ECO:0000259" key="11">
    <source>
        <dbReference type="Pfam" id="PF17917"/>
    </source>
</evidence>
<feature type="domain" description="Reverse transcriptase RNase H-like" evidence="11">
    <location>
        <begin position="206"/>
        <end position="307"/>
    </location>
</feature>
<dbReference type="FunFam" id="3.30.70.270:FF:000020">
    <property type="entry name" value="Transposon Tf2-6 polyprotein-like Protein"/>
    <property type="match status" value="1"/>
</dbReference>
<keyword evidence="2" id="KW-0548">Nucleotidyltransferase</keyword>
<dbReference type="SUPFAM" id="SSF56672">
    <property type="entry name" value="DNA/RNA polymerases"/>
    <property type="match status" value="1"/>
</dbReference>
<protein>
    <recommendedName>
        <fullName evidence="14">Retrovirus-related Pol polyprotein from transposon 17.6</fullName>
    </recommendedName>
</protein>
<keyword evidence="13" id="KW-1185">Reference proteome</keyword>
<evidence type="ECO:0000256" key="1">
    <source>
        <dbReference type="ARBA" id="ARBA00022679"/>
    </source>
</evidence>
<evidence type="ECO:0000256" key="3">
    <source>
        <dbReference type="ARBA" id="ARBA00022722"/>
    </source>
</evidence>
<dbReference type="Gene3D" id="3.30.70.270">
    <property type="match status" value="2"/>
</dbReference>
<dbReference type="GO" id="GO:0004523">
    <property type="term" value="F:RNA-DNA hybrid ribonuclease activity"/>
    <property type="evidence" value="ECO:0007669"/>
    <property type="project" value="InterPro"/>
</dbReference>
<dbReference type="InterPro" id="IPR000477">
    <property type="entry name" value="RT_dom"/>
</dbReference>
<feature type="domain" description="Reverse transcriptase" evidence="9">
    <location>
        <begin position="2"/>
        <end position="104"/>
    </location>
</feature>
<evidence type="ECO:0000259" key="9">
    <source>
        <dbReference type="Pfam" id="PF00078"/>
    </source>
</evidence>
<evidence type="ECO:0000256" key="5">
    <source>
        <dbReference type="ARBA" id="ARBA00022801"/>
    </source>
</evidence>
<evidence type="ECO:0000256" key="4">
    <source>
        <dbReference type="ARBA" id="ARBA00022759"/>
    </source>
</evidence>
<dbReference type="CDD" id="cd01647">
    <property type="entry name" value="RT_LTR"/>
    <property type="match status" value="1"/>
</dbReference>
<feature type="coiled-coil region" evidence="7">
    <location>
        <begin position="983"/>
        <end position="1017"/>
    </location>
</feature>
<keyword evidence="5" id="KW-0378">Hydrolase</keyword>
<dbReference type="InterPro" id="IPR012337">
    <property type="entry name" value="RNaseH-like_sf"/>
</dbReference>
<dbReference type="Gene3D" id="3.10.20.370">
    <property type="match status" value="1"/>
</dbReference>
<keyword evidence="4" id="KW-0255">Endonuclease</keyword>
<dbReference type="InterPro" id="IPR043128">
    <property type="entry name" value="Rev_trsase/Diguanyl_cyclase"/>
</dbReference>
<gene>
    <name evidence="12" type="ORF">HYC85_030805</name>
</gene>
<accession>A0A7J7G5L6</accession>
<dbReference type="CDD" id="cd09274">
    <property type="entry name" value="RNase_HI_RT_Ty3"/>
    <property type="match status" value="1"/>
</dbReference>
<reference evidence="13" key="1">
    <citation type="journal article" date="2020" name="Nat. Commun.">
        <title>Genome assembly of wild tea tree DASZ reveals pedigree and selection history of tea varieties.</title>
        <authorList>
            <person name="Zhang W."/>
            <person name="Zhang Y."/>
            <person name="Qiu H."/>
            <person name="Guo Y."/>
            <person name="Wan H."/>
            <person name="Zhang X."/>
            <person name="Scossa F."/>
            <person name="Alseekh S."/>
            <person name="Zhang Q."/>
            <person name="Wang P."/>
            <person name="Xu L."/>
            <person name="Schmidt M.H."/>
            <person name="Jia X."/>
            <person name="Li D."/>
            <person name="Zhu A."/>
            <person name="Guo F."/>
            <person name="Chen W."/>
            <person name="Ni D."/>
            <person name="Usadel B."/>
            <person name="Fernie A.R."/>
            <person name="Wen W."/>
        </authorList>
    </citation>
    <scope>NUCLEOTIDE SEQUENCE [LARGE SCALE GENOMIC DNA]</scope>
    <source>
        <strain evidence="13">cv. G240</strain>
    </source>
</reference>
<evidence type="ECO:0000256" key="2">
    <source>
        <dbReference type="ARBA" id="ARBA00022695"/>
    </source>
</evidence>
<dbReference type="Pfam" id="PF13456">
    <property type="entry name" value="RVT_3"/>
    <property type="match status" value="1"/>
</dbReference>
<sequence length="1073" mass="120889">MDGFSGYNQIVMAPEDQEKTAFTTPWGTYCYRVMPFGLKNAGATYQRAATPILHDMIHKEVEVYVDDMIVKSKEREGHYTALQMFFQRIREFRLQLNPQKCTFDVTAGKMQGLLFTQRGIEVNPSKIKAILEMPPPRTEKEVRGFLGKVQFIRRFISKLTLTCEPLFGLLKKGKKFQWDGRCQAAFEQIKEYLQNPPVLSPPETGRPLILYLSVTETTMGCMLAQESEDKVERAIYYLSKKMLEYETRYTPLENACLALVWATRKLRHYMLAHSVMLVSRLDPIKYLFEKPALTGRLARWLLLLFEFDLKYVTRKSAKGRAVAELLADHPVEGAEAVEYLFPDEAILHIEDETWTMYFDGASNQYGFGIGVLLITPDNSQAALELGAKRLDVIGDSNLVVSQAKGDWKVKEEKMIMYYQTLDLLIPQFDKLNFTHLLRENNRFADSLATLSSMIDIPFGVRMRPVIIDQKFVPAYESIAAIDEVQDENPCPFECTVRRVFETLGPPADIPSLTRILYNSSPSTLVSFVPQGEVRFPLHPFLRAVLRYWGLIPSQPNVNFFQIVMEIVELNRRLRIDLGVPAIQHCYALAKSSCRLGRYFLRAKDTDHHLVTMLASSGKRVDDVMVNIRGNWEFGEGEDRLDPIPRRRGSNLKKILVSADDAVLSQVATALRYFGRPNLQKQGRAAHILLRYEPTYTTFSAADNIPIPFGDRQLVALIFPSFKSLRQVGLEASNSGQYVEPVVEVVAELDREFAEEAEEVEDALNSAFEAARCSQPTSPSTLGRSEFSFGDIFGGLGDLLGNFFEGMAGESLTQMARKKNAERMAAWKKAEAARSRPALVESSEPVIEEPAKIVEAEKGKEVEQPVINERLIPEERGKKHSAEGEAGPEDSLADKRPRLEESDVVVPFIVQPKIRDMPIPSDASIITDLAVALSLTVGRIADLGRRLHDALERIDPEAEVERARAADQHRSEAEDRANVSKESLRLAEEVLTRMEIELAELKAAKEKAESEASAAFEAGKGAAFKEYIDEVPRFENRGFKHGWLKALGAVGVTLALPIPYEQVDVEPLESDPED</sequence>
<evidence type="ECO:0008006" key="14">
    <source>
        <dbReference type="Google" id="ProtNLM"/>
    </source>
</evidence>
<organism evidence="12 13">
    <name type="scientific">Camellia sinensis</name>
    <name type="common">Tea plant</name>
    <name type="synonym">Thea sinensis</name>
    <dbReference type="NCBI Taxonomy" id="4442"/>
    <lineage>
        <taxon>Eukaryota</taxon>
        <taxon>Viridiplantae</taxon>
        <taxon>Streptophyta</taxon>
        <taxon>Embryophyta</taxon>
        <taxon>Tracheophyta</taxon>
        <taxon>Spermatophyta</taxon>
        <taxon>Magnoliopsida</taxon>
        <taxon>eudicotyledons</taxon>
        <taxon>Gunneridae</taxon>
        <taxon>Pentapetalae</taxon>
        <taxon>asterids</taxon>
        <taxon>Ericales</taxon>
        <taxon>Theaceae</taxon>
        <taxon>Camellia</taxon>
    </lineage>
</organism>
<dbReference type="AlphaFoldDB" id="A0A7J7G5L6"/>
<keyword evidence="1" id="KW-0808">Transferase</keyword>
<dbReference type="PANTHER" id="PTHR48475">
    <property type="entry name" value="RIBONUCLEASE H"/>
    <property type="match status" value="1"/>
</dbReference>
<dbReference type="InterPro" id="IPR041373">
    <property type="entry name" value="RT_RNaseH"/>
</dbReference>
<proteinExistence type="predicted"/>
<comment type="caution">
    <text evidence="12">The sequence shown here is derived from an EMBL/GenBank/DDBJ whole genome shotgun (WGS) entry which is preliminary data.</text>
</comment>
<dbReference type="GO" id="GO:0003964">
    <property type="term" value="F:RNA-directed DNA polymerase activity"/>
    <property type="evidence" value="ECO:0007669"/>
    <property type="project" value="UniProtKB-KW"/>
</dbReference>
<dbReference type="EMBL" id="JACBKZ010000014">
    <property type="protein sequence ID" value="KAF5934634.1"/>
    <property type="molecule type" value="Genomic_DNA"/>
</dbReference>
<dbReference type="Gene3D" id="3.30.420.10">
    <property type="entry name" value="Ribonuclease H-like superfamily/Ribonuclease H"/>
    <property type="match status" value="1"/>
</dbReference>
<keyword evidence="3" id="KW-0540">Nuclease</keyword>
<dbReference type="SUPFAM" id="SSF53098">
    <property type="entry name" value="Ribonuclease H-like"/>
    <property type="match status" value="1"/>
</dbReference>
<dbReference type="GO" id="GO:0003676">
    <property type="term" value="F:nucleic acid binding"/>
    <property type="evidence" value="ECO:0007669"/>
    <property type="project" value="InterPro"/>
</dbReference>
<dbReference type="CDD" id="cd09279">
    <property type="entry name" value="RNase_HI_like"/>
    <property type="match status" value="1"/>
</dbReference>
<dbReference type="Pfam" id="PF17917">
    <property type="entry name" value="RT_RNaseH"/>
    <property type="match status" value="1"/>
</dbReference>
<dbReference type="InterPro" id="IPR043502">
    <property type="entry name" value="DNA/RNA_pol_sf"/>
</dbReference>
<evidence type="ECO:0000256" key="7">
    <source>
        <dbReference type="SAM" id="Coils"/>
    </source>
</evidence>
<dbReference type="Proteomes" id="UP000593564">
    <property type="component" value="Unassembled WGS sequence"/>
</dbReference>
<dbReference type="Pfam" id="PF00078">
    <property type="entry name" value="RVT_1"/>
    <property type="match status" value="1"/>
</dbReference>
<name>A0A7J7G5L6_CAMSI</name>
<dbReference type="InterPro" id="IPR036397">
    <property type="entry name" value="RNaseH_sf"/>
</dbReference>
<evidence type="ECO:0000256" key="6">
    <source>
        <dbReference type="ARBA" id="ARBA00022918"/>
    </source>
</evidence>
<evidence type="ECO:0000259" key="10">
    <source>
        <dbReference type="Pfam" id="PF13456"/>
    </source>
</evidence>
<feature type="region of interest" description="Disordered" evidence="8">
    <location>
        <begin position="871"/>
        <end position="896"/>
    </location>
</feature>
<dbReference type="PANTHER" id="PTHR48475:SF1">
    <property type="entry name" value="RNASE H TYPE-1 DOMAIN-CONTAINING PROTEIN"/>
    <property type="match status" value="1"/>
</dbReference>
<keyword evidence="7" id="KW-0175">Coiled coil</keyword>
<evidence type="ECO:0000313" key="12">
    <source>
        <dbReference type="EMBL" id="KAF5934634.1"/>
    </source>
</evidence>
<reference evidence="12 13" key="2">
    <citation type="submission" date="2020-07" db="EMBL/GenBank/DDBJ databases">
        <title>Genome assembly of wild tea tree DASZ reveals pedigree and selection history of tea varieties.</title>
        <authorList>
            <person name="Zhang W."/>
        </authorList>
    </citation>
    <scope>NUCLEOTIDE SEQUENCE [LARGE SCALE GENOMIC DNA]</scope>
    <source>
        <strain evidence="13">cv. G240</strain>
        <tissue evidence="12">Leaf</tissue>
    </source>
</reference>
<keyword evidence="6" id="KW-0695">RNA-directed DNA polymerase</keyword>
<dbReference type="InterPro" id="IPR002156">
    <property type="entry name" value="RNaseH_domain"/>
</dbReference>
<evidence type="ECO:0000256" key="8">
    <source>
        <dbReference type="SAM" id="MobiDB-lite"/>
    </source>
</evidence>
<evidence type="ECO:0000313" key="13">
    <source>
        <dbReference type="Proteomes" id="UP000593564"/>
    </source>
</evidence>